<proteinExistence type="predicted"/>
<evidence type="ECO:0000313" key="3">
    <source>
        <dbReference type="Proteomes" id="UP000258016"/>
    </source>
</evidence>
<reference evidence="2 3" key="1">
    <citation type="submission" date="2017-03" db="EMBL/GenBank/DDBJ databases">
        <title>Complete genome sequence of Blastomonas fulva degrading microcsystin LR.</title>
        <authorList>
            <person name="Lee H.-g."/>
            <person name="Jin L."/>
            <person name="oh H.-M."/>
        </authorList>
    </citation>
    <scope>NUCLEOTIDE SEQUENCE [LARGE SCALE GENOMIC DNA]</scope>
    <source>
        <strain evidence="2 3">T2</strain>
    </source>
</reference>
<evidence type="ECO:0000313" key="2">
    <source>
        <dbReference type="EMBL" id="ASR51527.1"/>
    </source>
</evidence>
<dbReference type="Pfam" id="PF05015">
    <property type="entry name" value="HigB-like_toxin"/>
    <property type="match status" value="1"/>
</dbReference>
<gene>
    <name evidence="2" type="ORF">B5J99_08645</name>
</gene>
<sequence>MIRSFSDAETEKIWQRKPSRKLPPDIQATALRKLLQLDSIEQLQELRVPRGNRFEQLKGYQPLRYSVRINDQWRLTFNWSDGGAHDVRIEDYHTG</sequence>
<protein>
    <submittedName>
        <fullName evidence="2">Plasmid maintenance system killer</fullName>
    </submittedName>
</protein>
<dbReference type="SUPFAM" id="SSF143011">
    <property type="entry name" value="RelE-like"/>
    <property type="match status" value="1"/>
</dbReference>
<keyword evidence="3" id="KW-1185">Reference proteome</keyword>
<dbReference type="PANTHER" id="PTHR40266">
    <property type="entry name" value="TOXIN HIGB-1"/>
    <property type="match status" value="1"/>
</dbReference>
<dbReference type="InterPro" id="IPR035093">
    <property type="entry name" value="RelE/ParE_toxin_dom_sf"/>
</dbReference>
<dbReference type="Gene3D" id="3.30.2310.20">
    <property type="entry name" value="RelE-like"/>
    <property type="match status" value="1"/>
</dbReference>
<feature type="region of interest" description="Disordered" evidence="1">
    <location>
        <begin position="1"/>
        <end position="20"/>
    </location>
</feature>
<organism evidence="2 3">
    <name type="scientific">Blastomonas fulva</name>
    <dbReference type="NCBI Taxonomy" id="1550728"/>
    <lineage>
        <taxon>Bacteria</taxon>
        <taxon>Pseudomonadati</taxon>
        <taxon>Pseudomonadota</taxon>
        <taxon>Alphaproteobacteria</taxon>
        <taxon>Sphingomonadales</taxon>
        <taxon>Sphingomonadaceae</taxon>
        <taxon>Blastomonas</taxon>
    </lineage>
</organism>
<dbReference type="InterPro" id="IPR007711">
    <property type="entry name" value="HigB-1"/>
</dbReference>
<dbReference type="Proteomes" id="UP000258016">
    <property type="component" value="Chromosome"/>
</dbReference>
<dbReference type="EMBL" id="CP020083">
    <property type="protein sequence ID" value="ASR51527.1"/>
    <property type="molecule type" value="Genomic_DNA"/>
</dbReference>
<evidence type="ECO:0000256" key="1">
    <source>
        <dbReference type="SAM" id="MobiDB-lite"/>
    </source>
</evidence>
<dbReference type="PANTHER" id="PTHR40266:SF2">
    <property type="entry name" value="TOXIN HIGB-1"/>
    <property type="match status" value="1"/>
</dbReference>
<name>A0ABM6M6G6_9SPHN</name>
<dbReference type="RefSeq" id="WP_117352177.1">
    <property type="nucleotide sequence ID" value="NZ_CP020083.1"/>
</dbReference>
<dbReference type="GeneID" id="303485636"/>
<accession>A0ABM6M6G6</accession>